<evidence type="ECO:0000313" key="3">
    <source>
        <dbReference type="Proteomes" id="UP000076837"/>
    </source>
</evidence>
<evidence type="ECO:0000313" key="2">
    <source>
        <dbReference type="EMBL" id="KZM26561.1"/>
    </source>
</evidence>
<sequence>MSIAHLGTYGEFYIMMSLSARIENATWEELNGSCFGHGSQKNNSVGSLFDSDTIHYLTQSLSIERRYPVEQITSIHQRPSIFRHFARYCISTHQPFSGYSCKFASQHRTPVNQCLSVTPSFKTNSFDLASNNLETSTARADRASEHPELLNVYLCLILEDTEGYTAGSLAHAFQKFNLLKTEEISEAQIQGYISAGSRYAHLASELGGLATLFFLPHCVGNSFWERKTPKKGSMHDVIIRSLKKAGIPEISKPFHHVATFLLNPSKGVENSQPLNTSVDLGIPNVVLTPSHGVSKRQQENTYQNERPKIPRLSAVEFSYRSQYNQLGEELGEVILPKGASTEGQLGQGLESRTSVSQVTLLKNSTNPHLQQSIQTALYQSKNPEQGVGSTKSPSSQPSPTSDASCVFGRSIEVDQRQTTSTIAQDSDSVLGGGSNTFTGLPITRLPWGPVYQGKATVARLDDLEKVLGHRLLEYMETSDVRCRENNRGDTGPLRVTSAVCLYFQAQSEKDFMLEISLGRLIGEAISQSLNSVEYLETLLGEYLFASMMASMQREEEKKRGMLASTSAAKVTFPSSNGSNDDFKLQLMVSNKRGREIWKIAF</sequence>
<name>A0A163JSF1_DIDRA</name>
<dbReference type="EMBL" id="JYNV01000103">
    <property type="protein sequence ID" value="KZM26561.1"/>
    <property type="molecule type" value="Genomic_DNA"/>
</dbReference>
<accession>A0A163JSF1</accession>
<feature type="region of interest" description="Disordered" evidence="1">
    <location>
        <begin position="381"/>
        <end position="404"/>
    </location>
</feature>
<gene>
    <name evidence="2" type="ORF">ST47_g2223</name>
</gene>
<dbReference type="AlphaFoldDB" id="A0A163JSF1"/>
<dbReference type="Proteomes" id="UP000076837">
    <property type="component" value="Unassembled WGS sequence"/>
</dbReference>
<feature type="compositionally biased region" description="Low complexity" evidence="1">
    <location>
        <begin position="389"/>
        <end position="401"/>
    </location>
</feature>
<keyword evidence="3" id="KW-1185">Reference proteome</keyword>
<comment type="caution">
    <text evidence="2">The sequence shown here is derived from an EMBL/GenBank/DDBJ whole genome shotgun (WGS) entry which is preliminary data.</text>
</comment>
<reference evidence="2 3" key="1">
    <citation type="journal article" date="2016" name="Sci. Rep.">
        <title>Draft genome sequencing and secretome analysis of fungal phytopathogen Ascochyta rabiei provides insight into the necrotrophic effector repertoire.</title>
        <authorList>
            <person name="Verma S."/>
            <person name="Gazara R.K."/>
            <person name="Nizam S."/>
            <person name="Parween S."/>
            <person name="Chattopadhyay D."/>
            <person name="Verma P.K."/>
        </authorList>
    </citation>
    <scope>NUCLEOTIDE SEQUENCE [LARGE SCALE GENOMIC DNA]</scope>
    <source>
        <strain evidence="2 3">ArDII</strain>
    </source>
</reference>
<organism evidence="2 3">
    <name type="scientific">Didymella rabiei</name>
    <name type="common">Chickpea ascochyta blight fungus</name>
    <name type="synonym">Mycosphaerella rabiei</name>
    <dbReference type="NCBI Taxonomy" id="5454"/>
    <lineage>
        <taxon>Eukaryota</taxon>
        <taxon>Fungi</taxon>
        <taxon>Dikarya</taxon>
        <taxon>Ascomycota</taxon>
        <taxon>Pezizomycotina</taxon>
        <taxon>Dothideomycetes</taxon>
        <taxon>Pleosporomycetidae</taxon>
        <taxon>Pleosporales</taxon>
        <taxon>Pleosporineae</taxon>
        <taxon>Didymellaceae</taxon>
        <taxon>Ascochyta</taxon>
    </lineage>
</organism>
<evidence type="ECO:0000256" key="1">
    <source>
        <dbReference type="SAM" id="MobiDB-lite"/>
    </source>
</evidence>
<dbReference type="STRING" id="5454.A0A163JSF1"/>
<protein>
    <submittedName>
        <fullName evidence="2">Uncharacterized protein</fullName>
    </submittedName>
</protein>
<proteinExistence type="predicted"/>